<evidence type="ECO:0000259" key="2">
    <source>
        <dbReference type="Pfam" id="PF04471"/>
    </source>
</evidence>
<evidence type="ECO:0000313" key="3">
    <source>
        <dbReference type="EMBL" id="RKD34271.1"/>
    </source>
</evidence>
<feature type="domain" description="Restriction endonuclease type IV Mrr" evidence="2">
    <location>
        <begin position="116"/>
        <end position="224"/>
    </location>
</feature>
<gene>
    <name evidence="3" type="ORF">BET03_00105</name>
</gene>
<dbReference type="Pfam" id="PF04471">
    <property type="entry name" value="Mrr_cat"/>
    <property type="match status" value="1"/>
</dbReference>
<dbReference type="AlphaFoldDB" id="A0A419T9W9"/>
<feature type="transmembrane region" description="Helical" evidence="1">
    <location>
        <begin position="290"/>
        <end position="312"/>
    </location>
</feature>
<organism evidence="3 4">
    <name type="scientific">Thermohalobacter berrensis</name>
    <dbReference type="NCBI Taxonomy" id="99594"/>
    <lineage>
        <taxon>Bacteria</taxon>
        <taxon>Bacillati</taxon>
        <taxon>Bacillota</taxon>
        <taxon>Tissierellia</taxon>
        <taxon>Tissierellales</taxon>
        <taxon>Thermohalobacteraceae</taxon>
        <taxon>Thermohalobacter</taxon>
    </lineage>
</organism>
<proteinExistence type="predicted"/>
<feature type="transmembrane region" description="Helical" evidence="1">
    <location>
        <begin position="38"/>
        <end position="61"/>
    </location>
</feature>
<evidence type="ECO:0000256" key="1">
    <source>
        <dbReference type="SAM" id="Phobius"/>
    </source>
</evidence>
<reference evidence="3 4" key="1">
    <citation type="submission" date="2016-08" db="EMBL/GenBank/DDBJ databases">
        <title>Novel Firmicutes and Novel Genomes.</title>
        <authorList>
            <person name="Poppleton D.I."/>
            <person name="Gribaldo S."/>
        </authorList>
    </citation>
    <scope>NUCLEOTIDE SEQUENCE [LARGE SCALE GENOMIC DNA]</scope>
    <source>
        <strain evidence="3 4">CTT3</strain>
    </source>
</reference>
<dbReference type="GO" id="GO:0009307">
    <property type="term" value="P:DNA restriction-modification system"/>
    <property type="evidence" value="ECO:0007669"/>
    <property type="project" value="InterPro"/>
</dbReference>
<evidence type="ECO:0000313" key="4">
    <source>
        <dbReference type="Proteomes" id="UP000284177"/>
    </source>
</evidence>
<accession>A0A419T9W9</accession>
<comment type="caution">
    <text evidence="3">The sequence shown here is derived from an EMBL/GenBank/DDBJ whole genome shotgun (WGS) entry which is preliminary data.</text>
</comment>
<feature type="transmembrane region" description="Helical" evidence="1">
    <location>
        <begin position="266"/>
        <end position="284"/>
    </location>
</feature>
<feature type="transmembrane region" description="Helical" evidence="1">
    <location>
        <begin position="67"/>
        <end position="85"/>
    </location>
</feature>
<dbReference type="GO" id="GO:0004519">
    <property type="term" value="F:endonuclease activity"/>
    <property type="evidence" value="ECO:0007669"/>
    <property type="project" value="InterPro"/>
</dbReference>
<keyword evidence="1" id="KW-1133">Transmembrane helix</keyword>
<dbReference type="Proteomes" id="UP000284177">
    <property type="component" value="Unassembled WGS sequence"/>
</dbReference>
<keyword evidence="1" id="KW-0812">Transmembrane</keyword>
<dbReference type="InterPro" id="IPR011335">
    <property type="entry name" value="Restrct_endonuc-II-like"/>
</dbReference>
<dbReference type="InterPro" id="IPR011856">
    <property type="entry name" value="tRNA_endonuc-like_dom_sf"/>
</dbReference>
<keyword evidence="1" id="KW-0472">Membrane</keyword>
<dbReference type="OrthoDB" id="1949546at2"/>
<dbReference type="EMBL" id="MCIB01000001">
    <property type="protein sequence ID" value="RKD34271.1"/>
    <property type="molecule type" value="Genomic_DNA"/>
</dbReference>
<dbReference type="Gene3D" id="3.40.1350.10">
    <property type="match status" value="1"/>
</dbReference>
<dbReference type="GO" id="GO:0003677">
    <property type="term" value="F:DNA binding"/>
    <property type="evidence" value="ECO:0007669"/>
    <property type="project" value="InterPro"/>
</dbReference>
<keyword evidence="4" id="KW-1185">Reference proteome</keyword>
<sequence length="324" mass="38304">MADKSFSKNIIDNVKKLLKKRKIKRFYMEELNEGKSHIAMILDSFFIRFFITIIFFVYMYFLTNDMLFAIAITIQVFILLNLLIYKINKMRFIKNVKAINERLAKNKIKKDFLNKTPVEFVEEMKDILEKCGINDLKLKYEKDLDIIGKFQGNTVGIKCFQYEDDYKVTVNEIRDFFLSLRTLEIDQGIVITTSSFSEDVKDFLPKLEKYTKLYLFNLDGLIKLLKKANSYPTKKEIDSMILNKVADKKTKIKEYREVVLSKGKTFKYFMVGILILIWGRITPYELYYRIAAYVLFFLGIISIGKFIITYLLEESTNIEEDSLF</sequence>
<name>A0A419T9W9_9FIRM</name>
<protein>
    <recommendedName>
        <fullName evidence="2">Restriction endonuclease type IV Mrr domain-containing protein</fullName>
    </recommendedName>
</protein>
<dbReference type="SUPFAM" id="SSF52980">
    <property type="entry name" value="Restriction endonuclease-like"/>
    <property type="match status" value="1"/>
</dbReference>
<dbReference type="InterPro" id="IPR007560">
    <property type="entry name" value="Restrct_endonuc_IV_Mrr"/>
</dbReference>
<dbReference type="RefSeq" id="WP_120165984.1">
    <property type="nucleotide sequence ID" value="NZ_MCIB01000001.1"/>
</dbReference>